<dbReference type="HAMAP" id="MF_00367">
    <property type="entry name" value="GTPase_Era"/>
    <property type="match status" value="1"/>
</dbReference>
<keyword evidence="7 8" id="KW-0472">Membrane</keyword>
<reference evidence="13" key="1">
    <citation type="submission" date="2020-10" db="EMBL/GenBank/DDBJ databases">
        <authorList>
            <person name="Gilroy R."/>
        </authorList>
    </citation>
    <scope>NUCLEOTIDE SEQUENCE</scope>
    <source>
        <strain evidence="13">CHK191-8634</strain>
    </source>
</reference>
<dbReference type="PRINTS" id="PR00326">
    <property type="entry name" value="GTP1OBG"/>
</dbReference>
<evidence type="ECO:0000256" key="6">
    <source>
        <dbReference type="ARBA" id="ARBA00023134"/>
    </source>
</evidence>
<dbReference type="InterPro" id="IPR005662">
    <property type="entry name" value="GTPase_Era-like"/>
</dbReference>
<dbReference type="InterPro" id="IPR015946">
    <property type="entry name" value="KH_dom-like_a/b"/>
</dbReference>
<dbReference type="EMBL" id="DVMR01000035">
    <property type="protein sequence ID" value="HIU43475.1"/>
    <property type="molecule type" value="Genomic_DNA"/>
</dbReference>
<evidence type="ECO:0000313" key="13">
    <source>
        <dbReference type="EMBL" id="HIU43475.1"/>
    </source>
</evidence>
<evidence type="ECO:0000256" key="2">
    <source>
        <dbReference type="ARBA" id="ARBA00020484"/>
    </source>
</evidence>
<dbReference type="NCBIfam" id="TIGR00436">
    <property type="entry name" value="era"/>
    <property type="match status" value="1"/>
</dbReference>
<evidence type="ECO:0000256" key="10">
    <source>
        <dbReference type="RuleBase" id="RU003761"/>
    </source>
</evidence>
<keyword evidence="4 8" id="KW-0547">Nucleotide-binding</keyword>
<keyword evidence="8" id="KW-1003">Cell membrane</keyword>
<feature type="region of interest" description="G3" evidence="9">
    <location>
        <begin position="61"/>
        <end position="64"/>
    </location>
</feature>
<gene>
    <name evidence="8 13" type="primary">era</name>
    <name evidence="13" type="ORF">IAB67_04175</name>
</gene>
<dbReference type="InterPro" id="IPR006073">
    <property type="entry name" value="GTP-bd"/>
</dbReference>
<keyword evidence="8" id="KW-0963">Cytoplasm</keyword>
<evidence type="ECO:0000256" key="8">
    <source>
        <dbReference type="HAMAP-Rule" id="MF_00367"/>
    </source>
</evidence>
<feature type="region of interest" description="G1" evidence="9">
    <location>
        <begin position="14"/>
        <end position="21"/>
    </location>
</feature>
<feature type="region of interest" description="G4" evidence="9">
    <location>
        <begin position="123"/>
        <end position="126"/>
    </location>
</feature>
<comment type="function">
    <text evidence="8">An essential GTPase that binds both GDP and GTP, with rapid nucleotide exchange. Plays a role in 16S rRNA processing and 30S ribosomal subunit biogenesis and possibly also in cell cycle regulation and energy metabolism.</text>
</comment>
<dbReference type="GO" id="GO:0000028">
    <property type="term" value="P:ribosomal small subunit assembly"/>
    <property type="evidence" value="ECO:0007669"/>
    <property type="project" value="TreeGrafter"/>
</dbReference>
<keyword evidence="3 8" id="KW-0699">rRNA-binding</keyword>
<dbReference type="PANTHER" id="PTHR42698:SF1">
    <property type="entry name" value="GTPASE ERA, MITOCHONDRIAL"/>
    <property type="match status" value="1"/>
</dbReference>
<dbReference type="GO" id="GO:0003924">
    <property type="term" value="F:GTPase activity"/>
    <property type="evidence" value="ECO:0007669"/>
    <property type="project" value="UniProtKB-UniRule"/>
</dbReference>
<dbReference type="InterPro" id="IPR009019">
    <property type="entry name" value="KH_sf_prok-type"/>
</dbReference>
<feature type="region of interest" description="G5" evidence="9">
    <location>
        <begin position="152"/>
        <end position="154"/>
    </location>
</feature>
<dbReference type="SUPFAM" id="SSF54814">
    <property type="entry name" value="Prokaryotic type KH domain (KH-domain type II)"/>
    <property type="match status" value="1"/>
</dbReference>
<name>A0A9D1IT98_9CLOT</name>
<dbReference type="InterPro" id="IPR027417">
    <property type="entry name" value="P-loop_NTPase"/>
</dbReference>
<dbReference type="PROSITE" id="PS51713">
    <property type="entry name" value="G_ERA"/>
    <property type="match status" value="1"/>
</dbReference>
<dbReference type="InterPro" id="IPR004044">
    <property type="entry name" value="KH_dom_type_2"/>
</dbReference>
<evidence type="ECO:0000256" key="4">
    <source>
        <dbReference type="ARBA" id="ARBA00022741"/>
    </source>
</evidence>
<dbReference type="GO" id="GO:0005525">
    <property type="term" value="F:GTP binding"/>
    <property type="evidence" value="ECO:0007669"/>
    <property type="project" value="UniProtKB-UniRule"/>
</dbReference>
<dbReference type="GO" id="GO:0005829">
    <property type="term" value="C:cytosol"/>
    <property type="evidence" value="ECO:0007669"/>
    <property type="project" value="TreeGrafter"/>
</dbReference>
<evidence type="ECO:0000259" key="11">
    <source>
        <dbReference type="PROSITE" id="PS50823"/>
    </source>
</evidence>
<proteinExistence type="inferred from homology"/>
<dbReference type="PROSITE" id="PS50823">
    <property type="entry name" value="KH_TYPE_2"/>
    <property type="match status" value="1"/>
</dbReference>
<organism evidence="13 14">
    <name type="scientific">Candidatus Ventrousia excrementavium</name>
    <dbReference type="NCBI Taxonomy" id="2840961"/>
    <lineage>
        <taxon>Bacteria</taxon>
        <taxon>Bacillati</taxon>
        <taxon>Bacillota</taxon>
        <taxon>Clostridia</taxon>
        <taxon>Eubacteriales</taxon>
        <taxon>Clostridiaceae</taxon>
        <taxon>Clostridiaceae incertae sedis</taxon>
        <taxon>Candidatus Ventrousia</taxon>
    </lineage>
</organism>
<keyword evidence="6 8" id="KW-0342">GTP-binding</keyword>
<comment type="similarity">
    <text evidence="1 8 9 10">Belongs to the TRAFAC class TrmE-Era-EngA-EngB-Septin-like GTPase superfamily. Era GTPase family.</text>
</comment>
<dbReference type="GO" id="GO:0043024">
    <property type="term" value="F:ribosomal small subunit binding"/>
    <property type="evidence" value="ECO:0007669"/>
    <property type="project" value="TreeGrafter"/>
</dbReference>
<dbReference type="CDD" id="cd22534">
    <property type="entry name" value="KH-II_Era"/>
    <property type="match status" value="1"/>
</dbReference>
<evidence type="ECO:0000313" key="14">
    <source>
        <dbReference type="Proteomes" id="UP000824073"/>
    </source>
</evidence>
<dbReference type="AlphaFoldDB" id="A0A9D1IT98"/>
<keyword evidence="8" id="KW-0690">Ribosome biogenesis</keyword>
<protein>
    <recommendedName>
        <fullName evidence="2 8">GTPase Era</fullName>
    </recommendedName>
</protein>
<accession>A0A9D1IT98</accession>
<dbReference type="FunFam" id="3.30.300.20:FF:000003">
    <property type="entry name" value="GTPase Era"/>
    <property type="match status" value="1"/>
</dbReference>
<comment type="subunit">
    <text evidence="8">Monomer.</text>
</comment>
<feature type="binding site" evidence="8">
    <location>
        <begin position="123"/>
        <end position="126"/>
    </location>
    <ligand>
        <name>GTP</name>
        <dbReference type="ChEBI" id="CHEBI:37565"/>
    </ligand>
</feature>
<evidence type="ECO:0000256" key="9">
    <source>
        <dbReference type="PROSITE-ProRule" id="PRU01050"/>
    </source>
</evidence>
<dbReference type="Pfam" id="PF07650">
    <property type="entry name" value="KH_2"/>
    <property type="match status" value="1"/>
</dbReference>
<reference evidence="13" key="2">
    <citation type="journal article" date="2021" name="PeerJ">
        <title>Extensive microbial diversity within the chicken gut microbiome revealed by metagenomics and culture.</title>
        <authorList>
            <person name="Gilroy R."/>
            <person name="Ravi A."/>
            <person name="Getino M."/>
            <person name="Pursley I."/>
            <person name="Horton D.L."/>
            <person name="Alikhan N.F."/>
            <person name="Baker D."/>
            <person name="Gharbi K."/>
            <person name="Hall N."/>
            <person name="Watson M."/>
            <person name="Adriaenssens E.M."/>
            <person name="Foster-Nyarko E."/>
            <person name="Jarju S."/>
            <person name="Secka A."/>
            <person name="Antonio M."/>
            <person name="Oren A."/>
            <person name="Chaudhuri R.R."/>
            <person name="La Ragione R."/>
            <person name="Hildebrand F."/>
            <person name="Pallen M.J."/>
        </authorList>
    </citation>
    <scope>NUCLEOTIDE SEQUENCE</scope>
    <source>
        <strain evidence="13">CHK191-8634</strain>
    </source>
</reference>
<evidence type="ECO:0000259" key="12">
    <source>
        <dbReference type="PROSITE" id="PS51713"/>
    </source>
</evidence>
<feature type="domain" description="Era-type G" evidence="12">
    <location>
        <begin position="6"/>
        <end position="173"/>
    </location>
</feature>
<evidence type="ECO:0000256" key="1">
    <source>
        <dbReference type="ARBA" id="ARBA00007921"/>
    </source>
</evidence>
<dbReference type="NCBIfam" id="TIGR00231">
    <property type="entry name" value="small_GTP"/>
    <property type="match status" value="1"/>
</dbReference>
<dbReference type="Gene3D" id="3.30.300.20">
    <property type="match status" value="1"/>
</dbReference>
<keyword evidence="5 8" id="KW-0694">RNA-binding</keyword>
<dbReference type="InterPro" id="IPR030388">
    <property type="entry name" value="G_ERA_dom"/>
</dbReference>
<feature type="region of interest" description="G2" evidence="9">
    <location>
        <begin position="40"/>
        <end position="44"/>
    </location>
</feature>
<dbReference type="Pfam" id="PF01926">
    <property type="entry name" value="MMR_HSR1"/>
    <property type="match status" value="1"/>
</dbReference>
<dbReference type="GO" id="GO:0005886">
    <property type="term" value="C:plasma membrane"/>
    <property type="evidence" value="ECO:0007669"/>
    <property type="project" value="UniProtKB-SubCell"/>
</dbReference>
<dbReference type="Proteomes" id="UP000824073">
    <property type="component" value="Unassembled WGS sequence"/>
</dbReference>
<feature type="domain" description="KH type-2" evidence="11">
    <location>
        <begin position="204"/>
        <end position="281"/>
    </location>
</feature>
<feature type="binding site" evidence="8">
    <location>
        <begin position="61"/>
        <end position="65"/>
    </location>
    <ligand>
        <name>GTP</name>
        <dbReference type="ChEBI" id="CHEBI:37565"/>
    </ligand>
</feature>
<dbReference type="Gene3D" id="3.40.50.300">
    <property type="entry name" value="P-loop containing nucleotide triphosphate hydrolases"/>
    <property type="match status" value="1"/>
</dbReference>
<evidence type="ECO:0000256" key="5">
    <source>
        <dbReference type="ARBA" id="ARBA00022884"/>
    </source>
</evidence>
<comment type="subcellular location">
    <subcellularLocation>
        <location evidence="8">Cytoplasm</location>
    </subcellularLocation>
    <subcellularLocation>
        <location evidence="8">Cell membrane</location>
        <topology evidence="8">Peripheral membrane protein</topology>
    </subcellularLocation>
</comment>
<dbReference type="PANTHER" id="PTHR42698">
    <property type="entry name" value="GTPASE ERA"/>
    <property type="match status" value="1"/>
</dbReference>
<dbReference type="NCBIfam" id="NF000908">
    <property type="entry name" value="PRK00089.1"/>
    <property type="match status" value="1"/>
</dbReference>
<dbReference type="SUPFAM" id="SSF52540">
    <property type="entry name" value="P-loop containing nucleoside triphosphate hydrolases"/>
    <property type="match status" value="1"/>
</dbReference>
<dbReference type="InterPro" id="IPR005225">
    <property type="entry name" value="Small_GTP-bd"/>
</dbReference>
<evidence type="ECO:0000256" key="7">
    <source>
        <dbReference type="ARBA" id="ARBA00023136"/>
    </source>
</evidence>
<sequence length="299" mass="33225">MSQITKAGIFSIVGRPNVGKSTLTNALCGVKVAIVSNKPQTTRTRITGVLNSDDCQLIFLDTPGLHKPRTRLGETMVRVINETVTDVDTVVLVVEPVPRIGIPEQMLIDKINEFHLPAILVINKIDTVKKESLLEVMAAYQNACSFDAVVPIAASRGEGLDVLLDELKKHCQPSPQLFPDGMVSDQPERQLVAEVIREKLLMALDKEVPHGIAVEIEKYVEREDGLMEIGAVIYCERRSHKGIVIGKHGAMLKKVGAAARTEIEQMLDTKVFLELWVKVKEDWRNNVNQIRSMGLYDEP</sequence>
<evidence type="ECO:0000256" key="3">
    <source>
        <dbReference type="ARBA" id="ARBA00022730"/>
    </source>
</evidence>
<dbReference type="GO" id="GO:0070181">
    <property type="term" value="F:small ribosomal subunit rRNA binding"/>
    <property type="evidence" value="ECO:0007669"/>
    <property type="project" value="UniProtKB-UniRule"/>
</dbReference>
<feature type="binding site" evidence="8">
    <location>
        <begin position="14"/>
        <end position="21"/>
    </location>
    <ligand>
        <name>GTP</name>
        <dbReference type="ChEBI" id="CHEBI:37565"/>
    </ligand>
</feature>
<comment type="caution">
    <text evidence="13">The sequence shown here is derived from an EMBL/GenBank/DDBJ whole genome shotgun (WGS) entry which is preliminary data.</text>
</comment>
<dbReference type="CDD" id="cd04163">
    <property type="entry name" value="Era"/>
    <property type="match status" value="1"/>
</dbReference>